<evidence type="ECO:0000259" key="7">
    <source>
        <dbReference type="Pfam" id="PF09335"/>
    </source>
</evidence>
<keyword evidence="5 6" id="KW-0472">Membrane</keyword>
<keyword evidence="4 6" id="KW-1133">Transmembrane helix</keyword>
<gene>
    <name evidence="8" type="ORF">AXI58_15855</name>
</gene>
<keyword evidence="3 6" id="KW-0812">Transmembrane</keyword>
<evidence type="ECO:0000256" key="6">
    <source>
        <dbReference type="RuleBase" id="RU366058"/>
    </source>
</evidence>
<keyword evidence="2 6" id="KW-1003">Cell membrane</keyword>
<dbReference type="RefSeq" id="WP_061521746.1">
    <property type="nucleotide sequence ID" value="NZ_JARLZY010000001.1"/>
</dbReference>
<evidence type="ECO:0000256" key="3">
    <source>
        <dbReference type="ARBA" id="ARBA00022692"/>
    </source>
</evidence>
<feature type="transmembrane region" description="Helical" evidence="6">
    <location>
        <begin position="165"/>
        <end position="185"/>
    </location>
</feature>
<feature type="domain" description="VTT" evidence="7">
    <location>
        <begin position="42"/>
        <end position="159"/>
    </location>
</feature>
<feature type="transmembrane region" description="Helical" evidence="6">
    <location>
        <begin position="108"/>
        <end position="129"/>
    </location>
</feature>
<dbReference type="STRING" id="1793963.AXI58_15855"/>
<dbReference type="PANTHER" id="PTHR12677:SF55">
    <property type="entry name" value="UNDECAPRENYL PHOSPHATE TRANSPORTER SAOUHSC_00901-RELATED"/>
    <property type="match status" value="1"/>
</dbReference>
<dbReference type="InterPro" id="IPR015414">
    <property type="entry name" value="TMEM64"/>
</dbReference>
<evidence type="ECO:0000256" key="4">
    <source>
        <dbReference type="ARBA" id="ARBA00022989"/>
    </source>
</evidence>
<reference evidence="9" key="1">
    <citation type="submission" date="2016-02" db="EMBL/GenBank/DDBJ databases">
        <authorList>
            <person name="Dunlap C."/>
        </authorList>
    </citation>
    <scope>NUCLEOTIDE SEQUENCE [LARGE SCALE GENOMIC DNA]</scope>
    <source>
        <strain evidence="9">NRRL B-41092</strain>
    </source>
</reference>
<feature type="transmembrane region" description="Helical" evidence="6">
    <location>
        <begin position="60"/>
        <end position="78"/>
    </location>
</feature>
<evidence type="ECO:0000256" key="5">
    <source>
        <dbReference type="ARBA" id="ARBA00023136"/>
    </source>
</evidence>
<feature type="transmembrane region" description="Helical" evidence="6">
    <location>
        <begin position="26"/>
        <end position="48"/>
    </location>
</feature>
<comment type="subcellular location">
    <subcellularLocation>
        <location evidence="1 6">Cell membrane</location>
        <topology evidence="1 6">Multi-pass membrane protein</topology>
    </subcellularLocation>
</comment>
<feature type="transmembrane region" description="Helical" evidence="6">
    <location>
        <begin position="136"/>
        <end position="159"/>
    </location>
</feature>
<evidence type="ECO:0000256" key="2">
    <source>
        <dbReference type="ARBA" id="ARBA00022475"/>
    </source>
</evidence>
<dbReference type="InterPro" id="IPR032816">
    <property type="entry name" value="VTT_dom"/>
</dbReference>
<dbReference type="GO" id="GO:0005886">
    <property type="term" value="C:plasma membrane"/>
    <property type="evidence" value="ECO:0007669"/>
    <property type="project" value="UniProtKB-SubCell"/>
</dbReference>
<organism evidence="8 9">
    <name type="scientific">Bacillus nakamurai</name>
    <dbReference type="NCBI Taxonomy" id="1793963"/>
    <lineage>
        <taxon>Bacteria</taxon>
        <taxon>Bacillati</taxon>
        <taxon>Bacillota</taxon>
        <taxon>Bacilli</taxon>
        <taxon>Bacillales</taxon>
        <taxon>Bacillaceae</taxon>
        <taxon>Bacillus</taxon>
    </lineage>
</organism>
<comment type="caution">
    <text evidence="8">The sequence shown here is derived from an EMBL/GenBank/DDBJ whole genome shotgun (WGS) entry which is preliminary data.</text>
</comment>
<evidence type="ECO:0000313" key="8">
    <source>
        <dbReference type="EMBL" id="KXZ18825.1"/>
    </source>
</evidence>
<sequence length="208" mass="23596">MEQFFSYLTEEQLTEWFQSYRSFGPAAAVLLPFIEAFLPFLPLVAFVVANTNSFGLWEGFFLSWLGSAAGSVLMFYSVRRFGQKRAFGFIRRHQSVRKMMLWVERHGFGPLFILLCFPFTPSAAVHVVAGLSRVGALQFMTAAAMGKLVMIFMISFIGYDLHALITQPVRMVIAIAVIAALWYAGKRIERRLHTRVSQHEKDGGRQES</sequence>
<dbReference type="AlphaFoldDB" id="A0A150F734"/>
<keyword evidence="9" id="KW-1185">Reference proteome</keyword>
<dbReference type="Pfam" id="PF09335">
    <property type="entry name" value="VTT_dom"/>
    <property type="match status" value="1"/>
</dbReference>
<evidence type="ECO:0000313" key="9">
    <source>
        <dbReference type="Proteomes" id="UP000075430"/>
    </source>
</evidence>
<proteinExistence type="inferred from homology"/>
<protein>
    <recommendedName>
        <fullName evidence="6">TVP38/TMEM64 family membrane protein</fullName>
    </recommendedName>
</protein>
<accession>A0A150F734</accession>
<dbReference type="PANTHER" id="PTHR12677">
    <property type="entry name" value="GOLGI APPARATUS MEMBRANE PROTEIN TVP38-RELATED"/>
    <property type="match status" value="1"/>
</dbReference>
<evidence type="ECO:0000256" key="1">
    <source>
        <dbReference type="ARBA" id="ARBA00004651"/>
    </source>
</evidence>
<comment type="similarity">
    <text evidence="6">Belongs to the TVP38/TMEM64 family.</text>
</comment>
<dbReference type="EMBL" id="LSBA01000016">
    <property type="protein sequence ID" value="KXZ18825.1"/>
    <property type="molecule type" value="Genomic_DNA"/>
</dbReference>
<dbReference type="OrthoDB" id="1651121at2"/>
<name>A0A150F734_9BACI</name>
<dbReference type="Proteomes" id="UP000075430">
    <property type="component" value="Unassembled WGS sequence"/>
</dbReference>